<evidence type="ECO:0000313" key="1">
    <source>
        <dbReference type="EMBL" id="PWN49936.1"/>
    </source>
</evidence>
<organism evidence="1 2">
    <name type="scientific">Violaceomyces palustris</name>
    <dbReference type="NCBI Taxonomy" id="1673888"/>
    <lineage>
        <taxon>Eukaryota</taxon>
        <taxon>Fungi</taxon>
        <taxon>Dikarya</taxon>
        <taxon>Basidiomycota</taxon>
        <taxon>Ustilaginomycotina</taxon>
        <taxon>Ustilaginomycetes</taxon>
        <taxon>Violaceomycetales</taxon>
        <taxon>Violaceomycetaceae</taxon>
        <taxon>Violaceomyces</taxon>
    </lineage>
</organism>
<dbReference type="EMBL" id="KZ819988">
    <property type="protein sequence ID" value="PWN49936.1"/>
    <property type="molecule type" value="Genomic_DNA"/>
</dbReference>
<proteinExistence type="predicted"/>
<gene>
    <name evidence="1" type="ORF">IE53DRAFT_380155</name>
</gene>
<protein>
    <submittedName>
        <fullName evidence="1">P-loop containing nucleoside triphosphate hydrolase protein</fullName>
    </submittedName>
</protein>
<sequence length="1489" mass="164681">MSTEFDDFDDEFDDDLFDESALNQIDQLERNLTTSKSHPPPLPPPLTHQLTSSKLQPTHHSDLFDEPWDDSLLAQLDSNPNPAAFRAPPDPPSSSKLSSPNAKSFTNGSLIDTTPSGASRPLSARPLFRTSSSSSETRSGWKQRNLFGEIVPDTPKWQSQGPFSLSSQVGASSSSNGIRVGPSRTKQWNRTAYAKSGQRLKNGGGKGKGKSRGERGEAGEGAEEGGEDFDGEQDWDSKRKAKSEFQIPQPKPEELPPLLPMKQRIDLEEAKTWIYPINMPLRDYQYNIVQKALFSNVLVALPTGLGKTFIAAVVILNFYRWYPQGKIIFVAPTKPLVQQQQRACHGICGLPWDAAIELTGSTKVAMRGDHWQTKRIFYMTPQTFYNDLQSESCDARDIVCLVVDEAHHSLGRYSYSTVVAHIMQRNPYFRVLALSATPGSTSEKVQEVIDNLHISSIELRTEDALDIRKYLHKKHEELIKVPLGVQVNRIIDNWAQLMRTHMTPLSKAGILREQNPIALHDYACTAAGSNPRFLPTLREKPYLRNHLAELGKMARCMQYLVEQSLTMFYVRIKEMCTGTDSKGKKAATKRQRMFSTSNSIFKEVLQGIEMLQEKDGRLIHPKMSKLKEVMNDHFNDHAVRMMEEAEARELNGRGINGGTPMTQRETRAIVFCSFRENVTEIVEYLNSCGLKATQFVGQSTDGRGNRGFTQKDQERVIQEFKQGKFNIIVATSIGEEGLDIGEVDLIVIYEAVRNCVRMLQRVGRTGRKRDGKIVVLLTEGRGEQNWKHAKEAYKSVQKDINAGINVELYDDAERMVPADITPVPLLKEVDQPIFEPAMIPTARTAATKKRKKRDDDPRRNAPDGAIMGFFKASELRAKAKRDSGSCSGRNGSGGGRNASDEERGSSSSSEDEHRRARRILADDSDDDSQDEMLAAGLDFNVRKKGGDKGLGEDQCDERRKQSSRSTHTLLKVSPSSSSYGGGGDLDGSGSSFSDVARSGSISRTKAPKTKGKRLGTRACASRSSDPHRNGGSIPYVLIGPGTSQMGEEETFCSSKVEEVTNDSDKGLGRVPTGRVKLTVGEEGMGSNLDPESVAMRDGNGEKGKEREVDVRPSLLSPPPPSPVATRRRRPHPIIDQLLLEGLDPDECLLDYEDDDEDGGEADRGRQDGKEDGEEEEEVEGPSSPLIPRGGRGLRGGRRLPNVIPSSPVAEQQGGWESKTRLTTTTTTNNSNMAPPPSVPKRRRRPAIPEDDDEDEEGNPWAFKERSEPNPPPPNPPITHNPPSLETPTRTTGKRQRRTIPPSSEVEGSKKNKRKKGKRRIGNSPTSKALFRYEAERSTDEEVHGEKDEKDEGIDTDQEDDEDRAAVGMFEPTQAPKGYDQYGVYAQSLLSQAAPTPFRRPNGTGGRGPFPGLGGRFGLTTVRSPTGSRYGTGGFHHHRLPSSSTLPQRHNLGEEASSDRYSEDSFCVNDDDEILYDSQTSGPCPGSSQI</sequence>
<reference evidence="1 2" key="1">
    <citation type="journal article" date="2018" name="Mol. Biol. Evol.">
        <title>Broad Genomic Sampling Reveals a Smut Pathogenic Ancestry of the Fungal Clade Ustilaginomycotina.</title>
        <authorList>
            <person name="Kijpornyongpan T."/>
            <person name="Mondo S.J."/>
            <person name="Barry K."/>
            <person name="Sandor L."/>
            <person name="Lee J."/>
            <person name="Lipzen A."/>
            <person name="Pangilinan J."/>
            <person name="LaButti K."/>
            <person name="Hainaut M."/>
            <person name="Henrissat B."/>
            <person name="Grigoriev I.V."/>
            <person name="Spatafora J.W."/>
            <person name="Aime M.C."/>
        </authorList>
    </citation>
    <scope>NUCLEOTIDE SEQUENCE [LARGE SCALE GENOMIC DNA]</scope>
    <source>
        <strain evidence="1 2">SA 807</strain>
    </source>
</reference>
<keyword evidence="1" id="KW-0378">Hydrolase</keyword>
<accession>A0ACD0NVX1</accession>
<keyword evidence="2" id="KW-1185">Reference proteome</keyword>
<evidence type="ECO:0000313" key="2">
    <source>
        <dbReference type="Proteomes" id="UP000245626"/>
    </source>
</evidence>
<name>A0ACD0NVX1_9BASI</name>
<dbReference type="Proteomes" id="UP000245626">
    <property type="component" value="Unassembled WGS sequence"/>
</dbReference>